<dbReference type="RefSeq" id="WP_004211225.1">
    <property type="nucleotide sequence ID" value="NZ_JH992904.1"/>
</dbReference>
<proteinExistence type="predicted"/>
<accession>K9D8W7</accession>
<dbReference type="HOGENOM" id="CLU_2169482_0_0_5"/>
<dbReference type="AlphaFoldDB" id="K9D8W7"/>
<name>K9D8W7_SPHYA</name>
<comment type="caution">
    <text evidence="2">The sequence shown here is derived from an EMBL/GenBank/DDBJ whole genome shotgun (WGS) entry which is preliminary data.</text>
</comment>
<reference evidence="2 3" key="1">
    <citation type="submission" date="2012-09" db="EMBL/GenBank/DDBJ databases">
        <title>The Genome Sequence of Sphingobium yanoikuyae ATCC 51230.</title>
        <authorList>
            <consortium name="The Broad Institute Genome Sequencing Platform"/>
            <person name="Earl A."/>
            <person name="Ward D."/>
            <person name="Feldgarden M."/>
            <person name="Gevers D."/>
            <person name="Huys G."/>
            <person name="Walker B."/>
            <person name="Young S.K."/>
            <person name="Zeng Q."/>
            <person name="Gargeya S."/>
            <person name="Fitzgerald M."/>
            <person name="Haas B."/>
            <person name="Abouelleil A."/>
            <person name="Alvarado L."/>
            <person name="Arachchi H.M."/>
            <person name="Berlin A.M."/>
            <person name="Chapman S.B."/>
            <person name="Goldberg J."/>
            <person name="Griggs A."/>
            <person name="Gujja S."/>
            <person name="Hansen M."/>
            <person name="Howarth C."/>
            <person name="Imamovic A."/>
            <person name="Larimer J."/>
            <person name="McCowen C."/>
            <person name="Montmayeur A."/>
            <person name="Murphy C."/>
            <person name="Neiman D."/>
            <person name="Pearson M."/>
            <person name="Priest M."/>
            <person name="Roberts A."/>
            <person name="Saif S."/>
            <person name="Shea T."/>
            <person name="Sisk P."/>
            <person name="Sykes S."/>
            <person name="Wortman J."/>
            <person name="Nusbaum C."/>
            <person name="Birren B."/>
        </authorList>
    </citation>
    <scope>NUCLEOTIDE SEQUENCE [LARGE SCALE GENOMIC DNA]</scope>
    <source>
        <strain evidence="2 3">ATCC 51230</strain>
    </source>
</reference>
<feature type="signal peptide" evidence="1">
    <location>
        <begin position="1"/>
        <end position="25"/>
    </location>
</feature>
<feature type="chain" id="PRO_5003926032" evidence="1">
    <location>
        <begin position="26"/>
        <end position="110"/>
    </location>
</feature>
<keyword evidence="1" id="KW-0732">Signal</keyword>
<gene>
    <name evidence="2" type="ORF">HMPREF9718_03598</name>
</gene>
<dbReference type="PATRIC" id="fig|883163.3.peg.3664"/>
<evidence type="ECO:0000313" key="3">
    <source>
        <dbReference type="Proteomes" id="UP000009887"/>
    </source>
</evidence>
<dbReference type="EMBL" id="AGZU01000013">
    <property type="protein sequence ID" value="EKU73930.1"/>
    <property type="molecule type" value="Genomic_DNA"/>
</dbReference>
<sequence length="110" mass="11536">MIRRYRLGCVALTSVPCLSAGMAMAQSETDANSLSRALPAEGTTAPSTTRKPQILFAPVPLSNPATGTGLAAGAIAFYNPNAAPQQWISAGAAARRHEQQSVRDRPELCL</sequence>
<keyword evidence="3" id="KW-1185">Reference proteome</keyword>
<organism evidence="2 3">
    <name type="scientific">Sphingobium yanoikuyae ATCC 51230</name>
    <dbReference type="NCBI Taxonomy" id="883163"/>
    <lineage>
        <taxon>Bacteria</taxon>
        <taxon>Pseudomonadati</taxon>
        <taxon>Pseudomonadota</taxon>
        <taxon>Alphaproteobacteria</taxon>
        <taxon>Sphingomonadales</taxon>
        <taxon>Sphingomonadaceae</taxon>
        <taxon>Sphingobium</taxon>
    </lineage>
</organism>
<evidence type="ECO:0000256" key="1">
    <source>
        <dbReference type="SAM" id="SignalP"/>
    </source>
</evidence>
<evidence type="ECO:0000313" key="2">
    <source>
        <dbReference type="EMBL" id="EKU73930.1"/>
    </source>
</evidence>
<protein>
    <submittedName>
        <fullName evidence="2">Uncharacterized protein</fullName>
    </submittedName>
</protein>
<dbReference type="Proteomes" id="UP000009887">
    <property type="component" value="Unassembled WGS sequence"/>
</dbReference>